<dbReference type="InterPro" id="IPR003760">
    <property type="entry name" value="PnrA-like"/>
</dbReference>
<evidence type="ECO:0000259" key="8">
    <source>
        <dbReference type="Pfam" id="PF02608"/>
    </source>
</evidence>
<dbReference type="Proteomes" id="UP000032809">
    <property type="component" value="Chromosome I"/>
</dbReference>
<evidence type="ECO:0000256" key="7">
    <source>
        <dbReference type="SAM" id="SignalP"/>
    </source>
</evidence>
<evidence type="ECO:0000313" key="9">
    <source>
        <dbReference type="EMBL" id="CEP78935.1"/>
    </source>
</evidence>
<accession>A0A0C7P3P7</accession>
<keyword evidence="10" id="KW-1185">Reference proteome</keyword>
<keyword evidence="6 9" id="KW-0449">Lipoprotein</keyword>
<dbReference type="Pfam" id="PF02608">
    <property type="entry name" value="Bmp"/>
    <property type="match status" value="1"/>
</dbReference>
<name>A0A0C7P3P7_DEFTU</name>
<dbReference type="CDD" id="cd06354">
    <property type="entry name" value="PBP1_PrnA-like"/>
    <property type="match status" value="1"/>
</dbReference>
<dbReference type="RefSeq" id="WP_045088288.1">
    <property type="nucleotide sequence ID" value="NZ_LN824141.1"/>
</dbReference>
<keyword evidence="4 7" id="KW-0732">Signal</keyword>
<feature type="chain" id="PRO_5002195934" evidence="7">
    <location>
        <begin position="23"/>
        <end position="366"/>
    </location>
</feature>
<dbReference type="InterPro" id="IPR028082">
    <property type="entry name" value="Peripla_BP_I"/>
</dbReference>
<evidence type="ECO:0000256" key="4">
    <source>
        <dbReference type="ARBA" id="ARBA00022729"/>
    </source>
</evidence>
<keyword evidence="3" id="KW-1003">Cell membrane</keyword>
<evidence type="ECO:0000256" key="6">
    <source>
        <dbReference type="ARBA" id="ARBA00023288"/>
    </source>
</evidence>
<dbReference type="InterPro" id="IPR050957">
    <property type="entry name" value="BMP_lipoprotein"/>
</dbReference>
<evidence type="ECO:0000256" key="2">
    <source>
        <dbReference type="ARBA" id="ARBA00008610"/>
    </source>
</evidence>
<feature type="signal peptide" evidence="7">
    <location>
        <begin position="1"/>
        <end position="22"/>
    </location>
</feature>
<evidence type="ECO:0000313" key="10">
    <source>
        <dbReference type="Proteomes" id="UP000032809"/>
    </source>
</evidence>
<dbReference type="SUPFAM" id="SSF53822">
    <property type="entry name" value="Periplasmic binding protein-like I"/>
    <property type="match status" value="1"/>
</dbReference>
<dbReference type="EMBL" id="LN824141">
    <property type="protein sequence ID" value="CEP78935.1"/>
    <property type="molecule type" value="Genomic_DNA"/>
</dbReference>
<dbReference type="Gene3D" id="3.40.50.2300">
    <property type="match status" value="2"/>
</dbReference>
<keyword evidence="5" id="KW-0472">Membrane</keyword>
<dbReference type="STRING" id="1006576.DTL3_1646"/>
<dbReference type="AlphaFoldDB" id="A0A0C7P3P7"/>
<dbReference type="PANTHER" id="PTHR34296:SF2">
    <property type="entry name" value="ABC TRANSPORTER GUANOSINE-BINDING PROTEIN NUPN"/>
    <property type="match status" value="1"/>
</dbReference>
<protein>
    <submittedName>
        <fullName evidence="9">Basic membrane lipoprotein</fullName>
    </submittedName>
</protein>
<feature type="domain" description="ABC transporter substrate-binding protein PnrA-like" evidence="8">
    <location>
        <begin position="23"/>
        <end position="348"/>
    </location>
</feature>
<dbReference type="OrthoDB" id="9769871at2"/>
<dbReference type="HOGENOM" id="CLU_038813_0_0_0"/>
<proteinExistence type="inferred from homology"/>
<reference evidence="10" key="1">
    <citation type="submission" date="2014-11" db="EMBL/GenBank/DDBJ databases">
        <authorList>
            <person name="Wibberg D."/>
        </authorList>
    </citation>
    <scope>NUCLEOTIDE SEQUENCE [LARGE SCALE GENOMIC DNA]</scope>
    <source>
        <strain evidence="10">L3</strain>
    </source>
</reference>
<dbReference type="PANTHER" id="PTHR34296">
    <property type="entry name" value="TRANSCRIPTIONAL ACTIVATOR PROTEIN MED"/>
    <property type="match status" value="1"/>
</dbReference>
<sequence length="366" mass="39338">MKKLISMVLTVVMLLSVSFAFKATMVTDVGGIGDKSFNDGTWQGVLRARDELGIEIEVLVSKEQTDYLPNLTSAANNSDVVIAVGFMMTDVLFNVAPQFPDIKFIGIDIEPSPGQIIPSNVACYVFNEHEASFAAGYLAASTTKTGKVGFVGGVAVPAVTKFEAGYLAGVKVYNEIHNDNVQVLSGYANTFNDPALGKNMALTQMEQGADIIFHAAGPTGNGVISAAHEKGASLLGLPSNAPLEKIIDKYYEVGKNYFAIGVDVDQDHMAPGYVLTSAMKRVDTAAFEGIRSALSARTFSSGLQRLGLKDDGASITPMKYTRSMVPLRFFAEIEYLNYLIKQGELEVPSEPSKIGAFEVPKITFPF</sequence>
<evidence type="ECO:0000256" key="3">
    <source>
        <dbReference type="ARBA" id="ARBA00022475"/>
    </source>
</evidence>
<comment type="subcellular location">
    <subcellularLocation>
        <location evidence="1">Cell membrane</location>
        <topology evidence="1">Lipid-anchor</topology>
    </subcellularLocation>
</comment>
<evidence type="ECO:0000256" key="5">
    <source>
        <dbReference type="ARBA" id="ARBA00023136"/>
    </source>
</evidence>
<organism evidence="9 10">
    <name type="scientific">Defluviitoga tunisiensis</name>
    <dbReference type="NCBI Taxonomy" id="1006576"/>
    <lineage>
        <taxon>Bacteria</taxon>
        <taxon>Thermotogati</taxon>
        <taxon>Thermotogota</taxon>
        <taxon>Thermotogae</taxon>
        <taxon>Petrotogales</taxon>
        <taxon>Petrotogaceae</taxon>
        <taxon>Defluviitoga</taxon>
    </lineage>
</organism>
<comment type="similarity">
    <text evidence="2">Belongs to the BMP lipoprotein family.</text>
</comment>
<gene>
    <name evidence="9" type="ORF">DTL3_1646</name>
</gene>
<dbReference type="KEGG" id="dtn:DTL3_1646"/>
<evidence type="ECO:0000256" key="1">
    <source>
        <dbReference type="ARBA" id="ARBA00004193"/>
    </source>
</evidence>
<dbReference type="GO" id="GO:0005886">
    <property type="term" value="C:plasma membrane"/>
    <property type="evidence" value="ECO:0007669"/>
    <property type="project" value="UniProtKB-SubCell"/>
</dbReference>